<evidence type="ECO:0000259" key="3">
    <source>
        <dbReference type="PROSITE" id="PS50158"/>
    </source>
</evidence>
<feature type="region of interest" description="Disordered" evidence="2">
    <location>
        <begin position="209"/>
        <end position="228"/>
    </location>
</feature>
<dbReference type="EMBL" id="CAMXCT020002223">
    <property type="protein sequence ID" value="CAL1149932.1"/>
    <property type="molecule type" value="Genomic_DNA"/>
</dbReference>
<comment type="caution">
    <text evidence="4">The sequence shown here is derived from an EMBL/GenBank/DDBJ whole genome shotgun (WGS) entry which is preliminary data.</text>
</comment>
<reference evidence="4" key="1">
    <citation type="submission" date="2022-10" db="EMBL/GenBank/DDBJ databases">
        <authorList>
            <person name="Chen Y."/>
            <person name="Dougan E. K."/>
            <person name="Chan C."/>
            <person name="Rhodes N."/>
            <person name="Thang M."/>
        </authorList>
    </citation>
    <scope>NUCLEOTIDE SEQUENCE</scope>
</reference>
<keyword evidence="6" id="KW-1185">Reference proteome</keyword>
<dbReference type="Gene3D" id="4.10.60.10">
    <property type="entry name" value="Zinc finger, CCHC-type"/>
    <property type="match status" value="1"/>
</dbReference>
<evidence type="ECO:0000313" key="4">
    <source>
        <dbReference type="EMBL" id="CAI3996557.1"/>
    </source>
</evidence>
<sequence>MSIEDLQAFIVLRGSTLGPDDKKRVILEGDQASSRKLTIKKVGESIRLLGASFFMDVTGQKKMKDKVYDQIALTVEEAQEPAENFLSEDMTEEKYIEAMIAEGEDDVAALVADFESSASELIQEDTELAQAFTAYQDARRRLSEKSWNRGFFPTSRGGGFKGKGYGGKNQSKGGQKGFRPERALQERILQSTCRACGRKGHWKAECPFKGGSGSASNQGASTQSSMPTTTLIASEADSSHPGIPADSSEPNVMTQCPIDEEPWLATAHVNPLCRVRPTDMSSLSQRLREMQTPIDVEVADLSHLTLEALAHETMTFGQKHAGHLFSEARKDQEWVSFMVNRCGASTKLEHRPFLRFVELKVAQHESQQMPIPVIPQDSNPMNVTSAKAKHGGRQGQGEIRPPKFLSPSGLAGRRMGSRTRDVCLRDYDIWEHRDDHCDATEDAQHGECLDSGDPSLGDSERSPPDHAGCTALRQHRE</sequence>
<feature type="region of interest" description="Disordered" evidence="2">
    <location>
        <begin position="158"/>
        <end position="181"/>
    </location>
</feature>
<dbReference type="GO" id="GO:0008270">
    <property type="term" value="F:zinc ion binding"/>
    <property type="evidence" value="ECO:0007669"/>
    <property type="project" value="UniProtKB-KW"/>
</dbReference>
<accession>A0A9P1CQA8</accession>
<feature type="region of interest" description="Disordered" evidence="2">
    <location>
        <begin position="371"/>
        <end position="413"/>
    </location>
</feature>
<reference evidence="5 6" key="2">
    <citation type="submission" date="2024-05" db="EMBL/GenBank/DDBJ databases">
        <authorList>
            <person name="Chen Y."/>
            <person name="Shah S."/>
            <person name="Dougan E. K."/>
            <person name="Thang M."/>
            <person name="Chan C."/>
        </authorList>
    </citation>
    <scope>NUCLEOTIDE SEQUENCE [LARGE SCALE GENOMIC DNA]</scope>
</reference>
<feature type="compositionally biased region" description="Gly residues" evidence="2">
    <location>
        <begin position="158"/>
        <end position="167"/>
    </location>
</feature>
<dbReference type="SUPFAM" id="SSF57756">
    <property type="entry name" value="Retrovirus zinc finger-like domains"/>
    <property type="match status" value="1"/>
</dbReference>
<keyword evidence="1" id="KW-0479">Metal-binding</keyword>
<dbReference type="EMBL" id="CAMXCT030002223">
    <property type="protein sequence ID" value="CAL4783869.1"/>
    <property type="molecule type" value="Genomic_DNA"/>
</dbReference>
<keyword evidence="1" id="KW-0862">Zinc</keyword>
<gene>
    <name evidence="4" type="ORF">C1SCF055_LOCUS23024</name>
</gene>
<proteinExistence type="predicted"/>
<evidence type="ECO:0000256" key="2">
    <source>
        <dbReference type="SAM" id="MobiDB-lite"/>
    </source>
</evidence>
<evidence type="ECO:0000313" key="6">
    <source>
        <dbReference type="Proteomes" id="UP001152797"/>
    </source>
</evidence>
<dbReference type="PROSITE" id="PS50158">
    <property type="entry name" value="ZF_CCHC"/>
    <property type="match status" value="1"/>
</dbReference>
<keyword evidence="1" id="KW-0863">Zinc-finger</keyword>
<name>A0A9P1CQA8_9DINO</name>
<feature type="compositionally biased region" description="Basic and acidic residues" evidence="2">
    <location>
        <begin position="439"/>
        <end position="448"/>
    </location>
</feature>
<evidence type="ECO:0000256" key="1">
    <source>
        <dbReference type="PROSITE-ProRule" id="PRU00047"/>
    </source>
</evidence>
<dbReference type="Pfam" id="PF00098">
    <property type="entry name" value="zf-CCHC"/>
    <property type="match status" value="1"/>
</dbReference>
<feature type="domain" description="CCHC-type" evidence="3">
    <location>
        <begin position="193"/>
        <end position="207"/>
    </location>
</feature>
<dbReference type="AlphaFoldDB" id="A0A9P1CQA8"/>
<feature type="compositionally biased region" description="Low complexity" evidence="2">
    <location>
        <begin position="214"/>
        <end position="225"/>
    </location>
</feature>
<dbReference type="EMBL" id="CAMXCT010002223">
    <property type="protein sequence ID" value="CAI3996557.1"/>
    <property type="molecule type" value="Genomic_DNA"/>
</dbReference>
<dbReference type="GO" id="GO:0003676">
    <property type="term" value="F:nucleic acid binding"/>
    <property type="evidence" value="ECO:0007669"/>
    <property type="project" value="InterPro"/>
</dbReference>
<dbReference type="Proteomes" id="UP001152797">
    <property type="component" value="Unassembled WGS sequence"/>
</dbReference>
<protein>
    <recommendedName>
        <fullName evidence="3">CCHC-type domain-containing protein</fullName>
    </recommendedName>
</protein>
<evidence type="ECO:0000313" key="5">
    <source>
        <dbReference type="EMBL" id="CAL4783869.1"/>
    </source>
</evidence>
<feature type="region of interest" description="Disordered" evidence="2">
    <location>
        <begin position="439"/>
        <end position="477"/>
    </location>
</feature>
<dbReference type="InterPro" id="IPR036875">
    <property type="entry name" value="Znf_CCHC_sf"/>
</dbReference>
<organism evidence="4">
    <name type="scientific">Cladocopium goreaui</name>
    <dbReference type="NCBI Taxonomy" id="2562237"/>
    <lineage>
        <taxon>Eukaryota</taxon>
        <taxon>Sar</taxon>
        <taxon>Alveolata</taxon>
        <taxon>Dinophyceae</taxon>
        <taxon>Suessiales</taxon>
        <taxon>Symbiodiniaceae</taxon>
        <taxon>Cladocopium</taxon>
    </lineage>
</organism>
<feature type="compositionally biased region" description="Polar residues" evidence="2">
    <location>
        <begin position="376"/>
        <end position="385"/>
    </location>
</feature>
<dbReference type="InterPro" id="IPR001878">
    <property type="entry name" value="Znf_CCHC"/>
</dbReference>